<evidence type="ECO:0000256" key="1">
    <source>
        <dbReference type="SAM" id="MobiDB-lite"/>
    </source>
</evidence>
<feature type="transmembrane region" description="Helical" evidence="2">
    <location>
        <begin position="118"/>
        <end position="138"/>
    </location>
</feature>
<accession>E3LU45</accession>
<sequence length="351" mass="41164">MDVSISIENESLHSILLNEFSKNQCRNTGQQKSVFSSKHLIEQYLKNREKSEATEEEILEFEKIRSTLLYEWNVKNRQVSEMKFSFDFTKILTSTIVWMGCLQITMFEGYKSVWYHHFMGLIWLFAAIILMYVVYVFVREKYFTAEEDVPIGYKKLCNFNPIQLKLEHRHPSYTDYLMTVIDFYSEEVMPLMEVIRIYRNQEYVLLMCGITIFSTITWIEFVRWMIYMFLVDWSAYLCLMVLGAYGNDDDEGEDDGEEEDDEDEDDDDDDEEGGFGGKSSANIFMEDDGTSDVEMGSNDYEMAGDKFSEMLEDLEGEEEKKNGKNNSGKKRGIKRRGGGFKRGDAKKFRKH</sequence>
<organism evidence="4">
    <name type="scientific">Caenorhabditis remanei</name>
    <name type="common">Caenorhabditis vulgaris</name>
    <dbReference type="NCBI Taxonomy" id="31234"/>
    <lineage>
        <taxon>Eukaryota</taxon>
        <taxon>Metazoa</taxon>
        <taxon>Ecdysozoa</taxon>
        <taxon>Nematoda</taxon>
        <taxon>Chromadorea</taxon>
        <taxon>Rhabditida</taxon>
        <taxon>Rhabditina</taxon>
        <taxon>Rhabditomorpha</taxon>
        <taxon>Rhabditoidea</taxon>
        <taxon>Rhabditidae</taxon>
        <taxon>Peloderinae</taxon>
        <taxon>Caenorhabditis</taxon>
    </lineage>
</organism>
<reference evidence="3" key="1">
    <citation type="submission" date="2007-07" db="EMBL/GenBank/DDBJ databases">
        <title>PCAP assembly of the Caenorhabditis remanei genome.</title>
        <authorList>
            <consortium name="The Caenorhabditis remanei Sequencing Consortium"/>
            <person name="Wilson R.K."/>
        </authorList>
    </citation>
    <scope>NUCLEOTIDE SEQUENCE [LARGE SCALE GENOMIC DNA]</scope>
    <source>
        <strain evidence="3">PB4641</strain>
    </source>
</reference>
<feature type="region of interest" description="Disordered" evidence="1">
    <location>
        <begin position="248"/>
        <end position="351"/>
    </location>
</feature>
<feature type="compositionally biased region" description="Acidic residues" evidence="1">
    <location>
        <begin position="248"/>
        <end position="273"/>
    </location>
</feature>
<name>E3LU45_CAERE</name>
<keyword evidence="2" id="KW-0472">Membrane</keyword>
<proteinExistence type="predicted"/>
<gene>
    <name evidence="3" type="ORF">CRE_30760</name>
</gene>
<dbReference type="STRING" id="31234.E3LU45"/>
<feature type="transmembrane region" description="Helical" evidence="2">
    <location>
        <begin position="225"/>
        <end position="245"/>
    </location>
</feature>
<dbReference type="HOGENOM" id="CLU_790483_0_0_1"/>
<feature type="transmembrane region" description="Helical" evidence="2">
    <location>
        <begin position="84"/>
        <end position="106"/>
    </location>
</feature>
<keyword evidence="4" id="KW-1185">Reference proteome</keyword>
<keyword evidence="2" id="KW-0812">Transmembrane</keyword>
<feature type="compositionally biased region" description="Basic and acidic residues" evidence="1">
    <location>
        <begin position="341"/>
        <end position="351"/>
    </location>
</feature>
<dbReference type="AlphaFoldDB" id="E3LU45"/>
<feature type="transmembrane region" description="Helical" evidence="2">
    <location>
        <begin position="203"/>
        <end position="219"/>
    </location>
</feature>
<evidence type="ECO:0000313" key="4">
    <source>
        <dbReference type="Proteomes" id="UP000008281"/>
    </source>
</evidence>
<dbReference type="Proteomes" id="UP000008281">
    <property type="component" value="Unassembled WGS sequence"/>
</dbReference>
<dbReference type="eggNOG" id="KOG2038">
    <property type="taxonomic scope" value="Eukaryota"/>
</dbReference>
<feature type="compositionally biased region" description="Basic residues" evidence="1">
    <location>
        <begin position="327"/>
        <end position="339"/>
    </location>
</feature>
<keyword evidence="2" id="KW-1133">Transmembrane helix</keyword>
<dbReference type="InParanoid" id="E3LU45"/>
<evidence type="ECO:0000256" key="2">
    <source>
        <dbReference type="SAM" id="Phobius"/>
    </source>
</evidence>
<evidence type="ECO:0000313" key="3">
    <source>
        <dbReference type="EMBL" id="EFP10881.1"/>
    </source>
</evidence>
<dbReference type="EMBL" id="DS268415">
    <property type="protein sequence ID" value="EFP10881.1"/>
    <property type="molecule type" value="Genomic_DNA"/>
</dbReference>
<protein>
    <submittedName>
        <fullName evidence="3">Uncharacterized protein</fullName>
    </submittedName>
</protein>